<dbReference type="CDD" id="cd00761">
    <property type="entry name" value="Glyco_tranf_GTA_type"/>
    <property type="match status" value="1"/>
</dbReference>
<dbReference type="SUPFAM" id="SSF53448">
    <property type="entry name" value="Nucleotide-diphospho-sugar transferases"/>
    <property type="match status" value="1"/>
</dbReference>
<proteinExistence type="predicted"/>
<reference evidence="5" key="1">
    <citation type="submission" date="2016-08" db="EMBL/GenBank/DDBJ databases">
        <authorList>
            <person name="Holder M.E."/>
            <person name="Ajami N.J."/>
            <person name="Petrosino J.F."/>
        </authorList>
    </citation>
    <scope>NUCLEOTIDE SEQUENCE [LARGE SCALE GENOMIC DNA]</scope>
    <source>
        <strain evidence="5">F0677</strain>
    </source>
</reference>
<dbReference type="Pfam" id="PF00535">
    <property type="entry name" value="Glycos_transf_2"/>
    <property type="match status" value="1"/>
</dbReference>
<accession>A0A1B3WEW0</accession>
<dbReference type="InterPro" id="IPR029044">
    <property type="entry name" value="Nucleotide-diphossugar_trans"/>
</dbReference>
<evidence type="ECO:0000259" key="3">
    <source>
        <dbReference type="Pfam" id="PF00535"/>
    </source>
</evidence>
<organism evidence="4 5">
    <name type="scientific">Dialister pneumosintes</name>
    <dbReference type="NCBI Taxonomy" id="39950"/>
    <lineage>
        <taxon>Bacteria</taxon>
        <taxon>Bacillati</taxon>
        <taxon>Bacillota</taxon>
        <taxon>Negativicutes</taxon>
        <taxon>Veillonellales</taxon>
        <taxon>Veillonellaceae</taxon>
        <taxon>Dialister</taxon>
    </lineage>
</organism>
<protein>
    <recommendedName>
        <fullName evidence="3">Glycosyltransferase 2-like domain-containing protein</fullName>
    </recommendedName>
</protein>
<dbReference type="RefSeq" id="WP_069177291.1">
    <property type="nucleotide sequence ID" value="NZ_CP017037.1"/>
</dbReference>
<evidence type="ECO:0000256" key="1">
    <source>
        <dbReference type="ARBA" id="ARBA00022676"/>
    </source>
</evidence>
<name>A0A1B3WEW0_9FIRM</name>
<feature type="domain" description="Glycosyltransferase 2-like" evidence="3">
    <location>
        <begin position="7"/>
        <end position="167"/>
    </location>
</feature>
<dbReference type="STRING" id="39950.BCB69_05850"/>
<gene>
    <name evidence="4" type="ORF">BCB69_05850</name>
</gene>
<keyword evidence="1" id="KW-0328">Glycosyltransferase</keyword>
<keyword evidence="2" id="KW-0808">Transferase</keyword>
<dbReference type="Proteomes" id="UP000094757">
    <property type="component" value="Chromosome"/>
</dbReference>
<dbReference type="GO" id="GO:0016757">
    <property type="term" value="F:glycosyltransferase activity"/>
    <property type="evidence" value="ECO:0007669"/>
    <property type="project" value="UniProtKB-KW"/>
</dbReference>
<dbReference type="InterPro" id="IPR001173">
    <property type="entry name" value="Glyco_trans_2-like"/>
</dbReference>
<dbReference type="AlphaFoldDB" id="A0A1B3WEW0"/>
<sequence>MYKPLISVIVPVYKVEKHINRCIESVLKQTYANWELILVDDGSPDSCGRICDAYAARYDNILVIHQENQGLSAARNAGLDRAGGEWVYFLDSDDFIREDTLEKIELFSKNGFYDIVVAGYSVLTADGKLVPCSSHWKEMDDISEIRKKILLDNLSNISCGKLYKKKLWDNFRFPVGLLNEDLYTCPEIFSRAQSACIHAESFYYYCHQNVNSLTNGGSFKNCILSKYSRMWGWEEHARVASKLVPAFERECRQKAIAYAIKAYMLNQGNGILSPKQEAEVKTYLSLHKEIPLSDKKEWQRTCIIENKYKGFMCIVGRLYRIVFNMRNKIRSRKINRHVQK</sequence>
<evidence type="ECO:0000313" key="4">
    <source>
        <dbReference type="EMBL" id="AOH39505.1"/>
    </source>
</evidence>
<evidence type="ECO:0000256" key="2">
    <source>
        <dbReference type="ARBA" id="ARBA00022679"/>
    </source>
</evidence>
<dbReference type="EMBL" id="CP017037">
    <property type="protein sequence ID" value="AOH39505.1"/>
    <property type="molecule type" value="Genomic_DNA"/>
</dbReference>
<dbReference type="KEGG" id="dpn:BCB69_05850"/>
<dbReference type="PANTHER" id="PTHR22916:SF51">
    <property type="entry name" value="GLYCOSYLTRANSFERASE EPSH-RELATED"/>
    <property type="match status" value="1"/>
</dbReference>
<evidence type="ECO:0000313" key="5">
    <source>
        <dbReference type="Proteomes" id="UP000094757"/>
    </source>
</evidence>
<dbReference type="PANTHER" id="PTHR22916">
    <property type="entry name" value="GLYCOSYLTRANSFERASE"/>
    <property type="match status" value="1"/>
</dbReference>
<dbReference type="Gene3D" id="3.90.550.10">
    <property type="entry name" value="Spore Coat Polysaccharide Biosynthesis Protein SpsA, Chain A"/>
    <property type="match status" value="1"/>
</dbReference>